<evidence type="ECO:0000256" key="7">
    <source>
        <dbReference type="ARBA" id="ARBA00022840"/>
    </source>
</evidence>
<dbReference type="GO" id="GO:0006325">
    <property type="term" value="P:chromatin organization"/>
    <property type="evidence" value="ECO:0007669"/>
    <property type="project" value="UniProtKB-KW"/>
</dbReference>
<comment type="subcellular location">
    <subcellularLocation>
        <location evidence="1">Nucleus</location>
    </subcellularLocation>
</comment>
<keyword evidence="7" id="KW-0067">ATP-binding</keyword>
<dbReference type="InterPro" id="IPR038718">
    <property type="entry name" value="SNF2-like_sf"/>
</dbReference>
<comment type="similarity">
    <text evidence="2">Belongs to the SNF2/RAD54 helicase family.</text>
</comment>
<evidence type="ECO:0000313" key="15">
    <source>
        <dbReference type="EMBL" id="KDR16052.1"/>
    </source>
</evidence>
<keyword evidence="4" id="KW-0547">Nucleotide-binding</keyword>
<sequence>DDSDQDISDDLTGDKKEVLEFLSTATVGELRVIPHCSQKKAEAIIQQRPYIGWKDLVEKFQEGKFLGTELLNSAQDVLRARQVVQALMKKCTKLAAQMERAIAAGASSVKKQPSLLSPSLTLAGYQMVGLNWLLVMHGQWLNGILADEMGLGKTVQVIAFLAHLKETGMQGDGPHLVVVPSSTLENWNNEFARWCPSLKVVTYYGSPEDRKAMRIGWMKGGLEGVDVILTTYSIVSSSPEERKMFRVLRMQYVVLDEAHMLKNMATQRYDNLARINAEHRILLTGTPLQNNLIELMSLLIFVMPHMFEGKKDILKSLFSKCPVSNGTNTLKEDELPRFEQEQVAQARRIMKPFVLRRLKCEVLKDLPTKTDATLLCPLTPSQQEKYHDLIQTFSQQSTQELTGSSRELSGMAMMMQLRKMANHPVLSRYHFTDEQLEDIAKRLAADPTYKETNPEYIVQDLAIMSDYQIHHLGSVHKCLSGYSLPKEILVESGKFWKLDEMLPRLKSDGHRVLIFSQFVIMLDVLQEYLHIRGYRNLRLDGSTPVTSRQELIDAFNADESIFAFLLSTRAGGLGINLTAADTVIIHDVDFNPYNDKQAEDRCHRVGQTR</sequence>
<evidence type="ECO:0000256" key="4">
    <source>
        <dbReference type="ARBA" id="ARBA00022741"/>
    </source>
</evidence>
<evidence type="ECO:0000259" key="13">
    <source>
        <dbReference type="PROSITE" id="PS51192"/>
    </source>
</evidence>
<dbReference type="SUPFAM" id="SSF52540">
    <property type="entry name" value="P-loop containing nucleoside triphosphate hydrolases"/>
    <property type="match status" value="2"/>
</dbReference>
<evidence type="ECO:0000256" key="8">
    <source>
        <dbReference type="ARBA" id="ARBA00022853"/>
    </source>
</evidence>
<feature type="domain" description="Helicase C-terminal" evidence="14">
    <location>
        <begin position="497"/>
        <end position="609"/>
    </location>
</feature>
<dbReference type="STRING" id="136037.A0A067QZR3"/>
<dbReference type="InterPro" id="IPR027417">
    <property type="entry name" value="P-loop_NTPase"/>
</dbReference>
<dbReference type="Pfam" id="PF00176">
    <property type="entry name" value="SNF2-rel_dom"/>
    <property type="match status" value="1"/>
</dbReference>
<dbReference type="Gene3D" id="3.40.50.300">
    <property type="entry name" value="P-loop containing nucleotide triphosphate hydrolases"/>
    <property type="match status" value="1"/>
</dbReference>
<dbReference type="CDD" id="cd18793">
    <property type="entry name" value="SF2_C_SNF"/>
    <property type="match status" value="1"/>
</dbReference>
<evidence type="ECO:0000256" key="2">
    <source>
        <dbReference type="ARBA" id="ARBA00007025"/>
    </source>
</evidence>
<evidence type="ECO:0000256" key="10">
    <source>
        <dbReference type="ARBA" id="ARBA00023242"/>
    </source>
</evidence>
<dbReference type="EMBL" id="KK852807">
    <property type="protein sequence ID" value="KDR16052.1"/>
    <property type="molecule type" value="Genomic_DNA"/>
</dbReference>
<keyword evidence="16" id="KW-1185">Reference proteome</keyword>
<comment type="function">
    <text evidence="11">DNA helicase that possesses intrinsic ATP-dependent nucleosome-remodeling activity and is both required for DNA repair and heterochromatin organization. Promotes DNA end resection of double-strand breaks (DSBs) following DNA damage: probably acts by weakening histone DNA interactions in nucleosomes flanking DSBs.</text>
</comment>
<evidence type="ECO:0000256" key="5">
    <source>
        <dbReference type="ARBA" id="ARBA00022801"/>
    </source>
</evidence>
<keyword evidence="9" id="KW-0238">DNA-binding</keyword>
<dbReference type="InterPro" id="IPR049730">
    <property type="entry name" value="SNF2/RAD54-like_C"/>
</dbReference>
<proteinExistence type="inferred from homology"/>
<dbReference type="InterPro" id="IPR001650">
    <property type="entry name" value="Helicase_C-like"/>
</dbReference>
<dbReference type="FunCoup" id="A0A067QZR3">
    <property type="interactions" value="2150"/>
</dbReference>
<dbReference type="GO" id="GO:0005524">
    <property type="term" value="F:ATP binding"/>
    <property type="evidence" value="ECO:0007669"/>
    <property type="project" value="UniProtKB-KW"/>
</dbReference>
<dbReference type="Proteomes" id="UP000027135">
    <property type="component" value="Unassembled WGS sequence"/>
</dbReference>
<evidence type="ECO:0000313" key="16">
    <source>
        <dbReference type="Proteomes" id="UP000027135"/>
    </source>
</evidence>
<keyword evidence="5" id="KW-0378">Hydrolase</keyword>
<feature type="domain" description="Helicase ATP-binding" evidence="13">
    <location>
        <begin position="134"/>
        <end position="305"/>
    </location>
</feature>
<dbReference type="InterPro" id="IPR014001">
    <property type="entry name" value="Helicase_ATP-bd"/>
</dbReference>
<name>A0A067QZR3_ZOONE</name>
<dbReference type="InterPro" id="IPR000330">
    <property type="entry name" value="SNF2_N"/>
</dbReference>
<dbReference type="GO" id="GO:0003677">
    <property type="term" value="F:DNA binding"/>
    <property type="evidence" value="ECO:0007669"/>
    <property type="project" value="UniProtKB-KW"/>
</dbReference>
<dbReference type="eggNOG" id="KOG0389">
    <property type="taxonomic scope" value="Eukaryota"/>
</dbReference>
<dbReference type="GO" id="GO:0016787">
    <property type="term" value="F:hydrolase activity"/>
    <property type="evidence" value="ECO:0007669"/>
    <property type="project" value="UniProtKB-KW"/>
</dbReference>
<dbReference type="SMART" id="SM00487">
    <property type="entry name" value="DEXDc"/>
    <property type="match status" value="1"/>
</dbReference>
<keyword evidence="10" id="KW-0539">Nucleus</keyword>
<accession>A0A067QZR3</accession>
<dbReference type="GO" id="GO:0003678">
    <property type="term" value="F:DNA helicase activity"/>
    <property type="evidence" value="ECO:0007669"/>
    <property type="project" value="UniProtKB-EC"/>
</dbReference>
<evidence type="ECO:0000256" key="6">
    <source>
        <dbReference type="ARBA" id="ARBA00022806"/>
    </source>
</evidence>
<dbReference type="PROSITE" id="PS51194">
    <property type="entry name" value="HELICASE_CTER"/>
    <property type="match status" value="1"/>
</dbReference>
<keyword evidence="8" id="KW-0156">Chromatin regulator</keyword>
<dbReference type="PANTHER" id="PTHR10799">
    <property type="entry name" value="SNF2/RAD54 HELICASE FAMILY"/>
    <property type="match status" value="1"/>
</dbReference>
<protein>
    <recommendedName>
        <fullName evidence="12">SWI/SNF-related matrix-associated actin-dependent regulator of chromatin subfamily A containing DEAD/H box 1 homolog</fullName>
        <ecNumber evidence="3">3.6.4.12</ecNumber>
    </recommendedName>
</protein>
<dbReference type="AlphaFoldDB" id="A0A067QZR3"/>
<dbReference type="SMART" id="SM00490">
    <property type="entry name" value="HELICc"/>
    <property type="match status" value="1"/>
</dbReference>
<dbReference type="InParanoid" id="A0A067QZR3"/>
<evidence type="ECO:0000256" key="11">
    <source>
        <dbReference type="ARBA" id="ARBA00059294"/>
    </source>
</evidence>
<organism evidence="15 16">
    <name type="scientific">Zootermopsis nevadensis</name>
    <name type="common">Dampwood termite</name>
    <dbReference type="NCBI Taxonomy" id="136037"/>
    <lineage>
        <taxon>Eukaryota</taxon>
        <taxon>Metazoa</taxon>
        <taxon>Ecdysozoa</taxon>
        <taxon>Arthropoda</taxon>
        <taxon>Hexapoda</taxon>
        <taxon>Insecta</taxon>
        <taxon>Pterygota</taxon>
        <taxon>Neoptera</taxon>
        <taxon>Polyneoptera</taxon>
        <taxon>Dictyoptera</taxon>
        <taxon>Blattodea</taxon>
        <taxon>Blattoidea</taxon>
        <taxon>Termitoidae</taxon>
        <taxon>Termopsidae</taxon>
        <taxon>Zootermopsis</taxon>
    </lineage>
</organism>
<evidence type="ECO:0000256" key="12">
    <source>
        <dbReference type="ARBA" id="ARBA00069890"/>
    </source>
</evidence>
<evidence type="ECO:0000259" key="14">
    <source>
        <dbReference type="PROSITE" id="PS51194"/>
    </source>
</evidence>
<evidence type="ECO:0000256" key="1">
    <source>
        <dbReference type="ARBA" id="ARBA00004123"/>
    </source>
</evidence>
<keyword evidence="6" id="KW-0347">Helicase</keyword>
<dbReference type="GO" id="GO:0005694">
    <property type="term" value="C:chromosome"/>
    <property type="evidence" value="ECO:0007669"/>
    <property type="project" value="UniProtKB-ARBA"/>
</dbReference>
<dbReference type="EC" id="3.6.4.12" evidence="3"/>
<reference evidence="15 16" key="1">
    <citation type="journal article" date="2014" name="Nat. Commun.">
        <title>Molecular traces of alternative social organization in a termite genome.</title>
        <authorList>
            <person name="Terrapon N."/>
            <person name="Li C."/>
            <person name="Robertson H.M."/>
            <person name="Ji L."/>
            <person name="Meng X."/>
            <person name="Booth W."/>
            <person name="Chen Z."/>
            <person name="Childers C.P."/>
            <person name="Glastad K.M."/>
            <person name="Gokhale K."/>
            <person name="Gowin J."/>
            <person name="Gronenberg W."/>
            <person name="Hermansen R.A."/>
            <person name="Hu H."/>
            <person name="Hunt B.G."/>
            <person name="Huylmans A.K."/>
            <person name="Khalil S.M."/>
            <person name="Mitchell R.D."/>
            <person name="Munoz-Torres M.C."/>
            <person name="Mustard J.A."/>
            <person name="Pan H."/>
            <person name="Reese J.T."/>
            <person name="Scharf M.E."/>
            <person name="Sun F."/>
            <person name="Vogel H."/>
            <person name="Xiao J."/>
            <person name="Yang W."/>
            <person name="Yang Z."/>
            <person name="Yang Z."/>
            <person name="Zhou J."/>
            <person name="Zhu J."/>
            <person name="Brent C.S."/>
            <person name="Elsik C.G."/>
            <person name="Goodisman M.A."/>
            <person name="Liberles D.A."/>
            <person name="Roe R.M."/>
            <person name="Vargo E.L."/>
            <person name="Vilcinskas A."/>
            <person name="Wang J."/>
            <person name="Bornberg-Bauer E."/>
            <person name="Korb J."/>
            <person name="Zhang G."/>
            <person name="Liebig J."/>
        </authorList>
    </citation>
    <scope>NUCLEOTIDE SEQUENCE [LARGE SCALE GENOMIC DNA]</scope>
    <source>
        <tissue evidence="15">Whole organism</tissue>
    </source>
</reference>
<dbReference type="Pfam" id="PF00271">
    <property type="entry name" value="Helicase_C"/>
    <property type="match status" value="1"/>
</dbReference>
<evidence type="ECO:0000256" key="3">
    <source>
        <dbReference type="ARBA" id="ARBA00012551"/>
    </source>
</evidence>
<evidence type="ECO:0000256" key="9">
    <source>
        <dbReference type="ARBA" id="ARBA00023125"/>
    </source>
</evidence>
<dbReference type="OMA" id="NKVMIRN"/>
<dbReference type="FunFam" id="3.40.50.10810:FF:000014">
    <property type="entry name" value="SWI/SNF-related matrix-associated actin-dependent regulator of chromatin subfamily A containing DEAD/H box 1"/>
    <property type="match status" value="1"/>
</dbReference>
<gene>
    <name evidence="15" type="ORF">L798_10062</name>
</gene>
<dbReference type="PROSITE" id="PS51192">
    <property type="entry name" value="HELICASE_ATP_BIND_1"/>
    <property type="match status" value="1"/>
</dbReference>
<dbReference type="Gene3D" id="3.40.50.10810">
    <property type="entry name" value="Tandem AAA-ATPase domain"/>
    <property type="match status" value="1"/>
</dbReference>
<feature type="non-terminal residue" evidence="15">
    <location>
        <position position="1"/>
    </location>
</feature>
<dbReference type="GO" id="GO:0005634">
    <property type="term" value="C:nucleus"/>
    <property type="evidence" value="ECO:0007669"/>
    <property type="project" value="UniProtKB-SubCell"/>
</dbReference>